<keyword evidence="7" id="KW-0997">Cell inner membrane</keyword>
<evidence type="ECO:0000256" key="4">
    <source>
        <dbReference type="ARBA" id="ARBA00011471"/>
    </source>
</evidence>
<comment type="similarity">
    <text evidence="3 12">Belongs to the ExbD/TolR family.</text>
</comment>
<dbReference type="GO" id="GO:0015031">
    <property type="term" value="P:protein transport"/>
    <property type="evidence" value="ECO:0007669"/>
    <property type="project" value="UniProtKB-KW"/>
</dbReference>
<reference evidence="15" key="1">
    <citation type="submission" date="2016-03" db="EMBL/GenBank/DDBJ databases">
        <authorList>
            <person name="Heylen K."/>
            <person name="De Vos P."/>
            <person name="Vekeman B."/>
        </authorList>
    </citation>
    <scope>NUCLEOTIDE SEQUENCE [LARGE SCALE GENOMIC DNA]</scope>
    <source>
        <strain evidence="15">R-45383</strain>
    </source>
</reference>
<keyword evidence="8 12" id="KW-0812">Transmembrane</keyword>
<dbReference type="Proteomes" id="UP000077628">
    <property type="component" value="Unassembled WGS sequence"/>
</dbReference>
<evidence type="ECO:0000313" key="15">
    <source>
        <dbReference type="Proteomes" id="UP000077628"/>
    </source>
</evidence>
<proteinExistence type="inferred from homology"/>
<dbReference type="AlphaFoldDB" id="A0A177NWD3"/>
<evidence type="ECO:0000256" key="12">
    <source>
        <dbReference type="RuleBase" id="RU003879"/>
    </source>
</evidence>
<dbReference type="GO" id="GO:0005886">
    <property type="term" value="C:plasma membrane"/>
    <property type="evidence" value="ECO:0007669"/>
    <property type="project" value="UniProtKB-SubCell"/>
</dbReference>
<evidence type="ECO:0000256" key="10">
    <source>
        <dbReference type="ARBA" id="ARBA00022989"/>
    </source>
</evidence>
<keyword evidence="10 13" id="KW-1133">Transmembrane helix</keyword>
<evidence type="ECO:0000256" key="8">
    <source>
        <dbReference type="ARBA" id="ARBA00022692"/>
    </source>
</evidence>
<evidence type="ECO:0000256" key="13">
    <source>
        <dbReference type="SAM" id="Phobius"/>
    </source>
</evidence>
<dbReference type="RefSeq" id="WP_064026943.1">
    <property type="nucleotide sequence ID" value="NZ_LUUK01000100.1"/>
</dbReference>
<dbReference type="GO" id="GO:0022857">
    <property type="term" value="F:transmembrane transporter activity"/>
    <property type="evidence" value="ECO:0007669"/>
    <property type="project" value="InterPro"/>
</dbReference>
<evidence type="ECO:0000313" key="14">
    <source>
        <dbReference type="EMBL" id="OAI21390.1"/>
    </source>
</evidence>
<evidence type="ECO:0000256" key="3">
    <source>
        <dbReference type="ARBA" id="ARBA00005811"/>
    </source>
</evidence>
<evidence type="ECO:0000256" key="2">
    <source>
        <dbReference type="ARBA" id="ARBA00004249"/>
    </source>
</evidence>
<dbReference type="Gene3D" id="3.30.420.270">
    <property type="match status" value="1"/>
</dbReference>
<keyword evidence="15" id="KW-1185">Reference proteome</keyword>
<dbReference type="Pfam" id="PF02472">
    <property type="entry name" value="ExbD"/>
    <property type="match status" value="1"/>
</dbReference>
<comment type="function">
    <text evidence="1">Involved in the TonB-dependent energy-dependent transport of various receptor-bound substrates.</text>
</comment>
<dbReference type="EMBL" id="LUUK01000100">
    <property type="protein sequence ID" value="OAI21390.1"/>
    <property type="molecule type" value="Genomic_DNA"/>
</dbReference>
<accession>A0A177NWD3</accession>
<protein>
    <submittedName>
        <fullName evidence="14">Biopolymer transporter ExbD</fullName>
    </submittedName>
</protein>
<evidence type="ECO:0000256" key="5">
    <source>
        <dbReference type="ARBA" id="ARBA00022448"/>
    </source>
</evidence>
<comment type="subunit">
    <text evidence="4">The accessory proteins ExbB and ExbD seem to form a complex with TonB.</text>
</comment>
<feature type="transmembrane region" description="Helical" evidence="13">
    <location>
        <begin position="21"/>
        <end position="44"/>
    </location>
</feature>
<comment type="caution">
    <text evidence="14">The sequence shown here is derived from an EMBL/GenBank/DDBJ whole genome shotgun (WGS) entry which is preliminary data.</text>
</comment>
<keyword evidence="11 13" id="KW-0472">Membrane</keyword>
<dbReference type="PANTHER" id="PTHR30558:SF12">
    <property type="entry name" value="BIOPOLYMER TRANSPORT PROTEIN EXBD"/>
    <property type="match status" value="1"/>
</dbReference>
<organism evidence="14 15">
    <name type="scientific">Methylomonas koyamae</name>
    <dbReference type="NCBI Taxonomy" id="702114"/>
    <lineage>
        <taxon>Bacteria</taxon>
        <taxon>Pseudomonadati</taxon>
        <taxon>Pseudomonadota</taxon>
        <taxon>Gammaproteobacteria</taxon>
        <taxon>Methylococcales</taxon>
        <taxon>Methylococcaceae</taxon>
        <taxon>Methylomonas</taxon>
    </lineage>
</organism>
<gene>
    <name evidence="14" type="ORF">A1355_02625</name>
</gene>
<evidence type="ECO:0000256" key="7">
    <source>
        <dbReference type="ARBA" id="ARBA00022519"/>
    </source>
</evidence>
<name>A0A177NWD3_9GAMM</name>
<keyword evidence="9 12" id="KW-0653">Protein transport</keyword>
<dbReference type="STRING" id="702114.A1355_02625"/>
<evidence type="ECO:0000256" key="1">
    <source>
        <dbReference type="ARBA" id="ARBA00003540"/>
    </source>
</evidence>
<dbReference type="InterPro" id="IPR003400">
    <property type="entry name" value="ExbD"/>
</dbReference>
<dbReference type="PANTHER" id="PTHR30558">
    <property type="entry name" value="EXBD MEMBRANE COMPONENT OF PMF-DRIVEN MACROMOLECULE IMPORT SYSTEM"/>
    <property type="match status" value="1"/>
</dbReference>
<comment type="subcellular location">
    <subcellularLocation>
        <location evidence="2">Cell inner membrane</location>
        <topology evidence="2">Single-pass type II membrane protein</topology>
    </subcellularLocation>
    <subcellularLocation>
        <location evidence="12">Cell membrane</location>
        <topology evidence="12">Single-pass type II membrane protein</topology>
    </subcellularLocation>
</comment>
<keyword evidence="5 12" id="KW-0813">Transport</keyword>
<evidence type="ECO:0000256" key="6">
    <source>
        <dbReference type="ARBA" id="ARBA00022475"/>
    </source>
</evidence>
<dbReference type="OrthoDB" id="195377at2"/>
<sequence>MKIDDQDKVYDDINITPMLDVAYVLLLIFIIMTTATVQGITVNLPKASNTPAMSKPKTKAISITPDGSIYLDTYPVSLQELETRLAQYKAATPDLPVVVKADASVQYQKVIDVLDIVTRLQISQLGLVTQKLVK</sequence>
<evidence type="ECO:0000256" key="11">
    <source>
        <dbReference type="ARBA" id="ARBA00023136"/>
    </source>
</evidence>
<evidence type="ECO:0000256" key="9">
    <source>
        <dbReference type="ARBA" id="ARBA00022927"/>
    </source>
</evidence>
<keyword evidence="6" id="KW-1003">Cell membrane</keyword>